<evidence type="ECO:0000256" key="6">
    <source>
        <dbReference type="PIRSR" id="PIRSR604808-1"/>
    </source>
</evidence>
<evidence type="ECO:0000313" key="10">
    <source>
        <dbReference type="EMBL" id="MBK8571484.1"/>
    </source>
</evidence>
<feature type="active site" description="Proton donor/acceptor" evidence="6">
    <location>
        <position position="152"/>
    </location>
</feature>
<dbReference type="InterPro" id="IPR004808">
    <property type="entry name" value="AP_endonuc_1"/>
</dbReference>
<comment type="caution">
    <text evidence="10">The sequence shown here is derived from an EMBL/GenBank/DDBJ whole genome shotgun (WGS) entry which is preliminary data.</text>
</comment>
<evidence type="ECO:0000256" key="3">
    <source>
        <dbReference type="ARBA" id="ARBA00022723"/>
    </source>
</evidence>
<organism evidence="10 11">
    <name type="scientific">Candidatus Geothrix odensensis</name>
    <dbReference type="NCBI Taxonomy" id="2954440"/>
    <lineage>
        <taxon>Bacteria</taxon>
        <taxon>Pseudomonadati</taxon>
        <taxon>Acidobacteriota</taxon>
        <taxon>Holophagae</taxon>
        <taxon>Holophagales</taxon>
        <taxon>Holophagaceae</taxon>
        <taxon>Geothrix</taxon>
    </lineage>
</organism>
<evidence type="ECO:0000256" key="7">
    <source>
        <dbReference type="PIRSR" id="PIRSR604808-2"/>
    </source>
</evidence>
<accession>A0A936EZR2</accession>
<dbReference type="AlphaFoldDB" id="A0A936EZR2"/>
<name>A0A936EZR2_9BACT</name>
<dbReference type="GO" id="GO:0046872">
    <property type="term" value="F:metal ion binding"/>
    <property type="evidence" value="ECO:0007669"/>
    <property type="project" value="UniProtKB-KW"/>
</dbReference>
<gene>
    <name evidence="10" type="primary">xth</name>
    <name evidence="10" type="ORF">IPN91_02360</name>
</gene>
<evidence type="ECO:0000256" key="8">
    <source>
        <dbReference type="PIRSR" id="PIRSR604808-3"/>
    </source>
</evidence>
<dbReference type="PANTHER" id="PTHR22748">
    <property type="entry name" value="AP ENDONUCLEASE"/>
    <property type="match status" value="1"/>
</dbReference>
<feature type="domain" description="Endonuclease/exonuclease/phosphatase" evidence="9">
    <location>
        <begin position="5"/>
        <end position="250"/>
    </location>
</feature>
<dbReference type="EC" id="3.1.11.2" evidence="10"/>
<dbReference type="PANTHER" id="PTHR22748:SF6">
    <property type="entry name" value="DNA-(APURINIC OR APYRIMIDINIC SITE) ENDONUCLEASE"/>
    <property type="match status" value="1"/>
</dbReference>
<evidence type="ECO:0000256" key="5">
    <source>
        <dbReference type="ARBA" id="ARBA00022842"/>
    </source>
</evidence>
<dbReference type="GO" id="GO:0008311">
    <property type="term" value="F:double-stranded DNA 3'-5' DNA exonuclease activity"/>
    <property type="evidence" value="ECO:0007669"/>
    <property type="project" value="UniProtKB-EC"/>
</dbReference>
<keyword evidence="7" id="KW-0464">Manganese</keyword>
<feature type="active site" description="Proton acceptor" evidence="6">
    <location>
        <position position="250"/>
    </location>
</feature>
<dbReference type="GO" id="GO:0008081">
    <property type="term" value="F:phosphoric diester hydrolase activity"/>
    <property type="evidence" value="ECO:0007669"/>
    <property type="project" value="TreeGrafter"/>
</dbReference>
<feature type="binding site" evidence="7">
    <location>
        <position position="249"/>
    </location>
    <ligand>
        <name>Mg(2+)</name>
        <dbReference type="ChEBI" id="CHEBI:18420"/>
        <label>1</label>
    </ligand>
</feature>
<evidence type="ECO:0000256" key="4">
    <source>
        <dbReference type="ARBA" id="ARBA00022801"/>
    </source>
</evidence>
<dbReference type="EMBL" id="JADKCH010000001">
    <property type="protein sequence ID" value="MBK8571484.1"/>
    <property type="molecule type" value="Genomic_DNA"/>
</dbReference>
<comment type="cofactor">
    <cofactor evidence="1">
        <name>Mn(2+)</name>
        <dbReference type="ChEBI" id="CHEBI:29035"/>
    </cofactor>
</comment>
<dbReference type="PROSITE" id="PS00728">
    <property type="entry name" value="AP_NUCLEASE_F1_3"/>
    <property type="match status" value="1"/>
</dbReference>
<dbReference type="InterPro" id="IPR036691">
    <property type="entry name" value="Endo/exonu/phosph_ase_sf"/>
</dbReference>
<keyword evidence="4 10" id="KW-0378">Hydrolase</keyword>
<keyword evidence="3 7" id="KW-0479">Metal-binding</keyword>
<dbReference type="CDD" id="cd09087">
    <property type="entry name" value="Ape1-like_AP-endo"/>
    <property type="match status" value="1"/>
</dbReference>
<feature type="binding site" evidence="7">
    <location>
        <position position="152"/>
    </location>
    <ligand>
        <name>Mg(2+)</name>
        <dbReference type="ChEBI" id="CHEBI:18420"/>
        <label>1</label>
    </ligand>
</feature>
<feature type="site" description="Important for catalytic activity" evidence="8">
    <location>
        <position position="224"/>
    </location>
</feature>
<dbReference type="Gene3D" id="3.60.10.10">
    <property type="entry name" value="Endonuclease/exonuclease/phosphatase"/>
    <property type="match status" value="1"/>
</dbReference>
<comment type="similarity">
    <text evidence="2">Belongs to the DNA repair enzymes AP/ExoA family.</text>
</comment>
<feature type="site" description="Interaction with DNA substrate" evidence="8">
    <location>
        <position position="250"/>
    </location>
</feature>
<feature type="site" description="Transition state stabilizer" evidence="8">
    <location>
        <position position="154"/>
    </location>
</feature>
<dbReference type="InterPro" id="IPR005135">
    <property type="entry name" value="Endo/exonuclease/phosphatase"/>
</dbReference>
<feature type="active site" evidence="6">
    <location>
        <position position="112"/>
    </location>
</feature>
<comment type="cofactor">
    <cofactor evidence="7">
        <name>Mg(2+)</name>
        <dbReference type="ChEBI" id="CHEBI:18420"/>
    </cofactor>
    <cofactor evidence="7">
        <name>Mn(2+)</name>
        <dbReference type="ChEBI" id="CHEBI:29035"/>
    </cofactor>
    <text evidence="7">Probably binds two magnesium or manganese ions per subunit.</text>
</comment>
<feature type="binding site" evidence="7">
    <location>
        <position position="250"/>
    </location>
    <ligand>
        <name>Mg(2+)</name>
        <dbReference type="ChEBI" id="CHEBI:18420"/>
        <label>1</label>
    </ligand>
</feature>
<evidence type="ECO:0000256" key="2">
    <source>
        <dbReference type="ARBA" id="ARBA00007092"/>
    </source>
</evidence>
<evidence type="ECO:0000256" key="1">
    <source>
        <dbReference type="ARBA" id="ARBA00001936"/>
    </source>
</evidence>
<proteinExistence type="inferred from homology"/>
<dbReference type="NCBIfam" id="TIGR00633">
    <property type="entry name" value="xth"/>
    <property type="match status" value="1"/>
</dbReference>
<feature type="binding site" evidence="7">
    <location>
        <position position="154"/>
    </location>
    <ligand>
        <name>Mg(2+)</name>
        <dbReference type="ChEBI" id="CHEBI:18420"/>
        <label>1</label>
    </ligand>
</feature>
<feature type="binding site" evidence="7">
    <location>
        <position position="7"/>
    </location>
    <ligand>
        <name>Mg(2+)</name>
        <dbReference type="ChEBI" id="CHEBI:18420"/>
        <label>1</label>
    </ligand>
</feature>
<dbReference type="GO" id="GO:0003906">
    <property type="term" value="F:DNA-(apurinic or apyrimidinic site) endonuclease activity"/>
    <property type="evidence" value="ECO:0007669"/>
    <property type="project" value="TreeGrafter"/>
</dbReference>
<reference evidence="10 11" key="1">
    <citation type="submission" date="2020-10" db="EMBL/GenBank/DDBJ databases">
        <title>Connecting structure to function with the recovery of over 1000 high-quality activated sludge metagenome-assembled genomes encoding full-length rRNA genes using long-read sequencing.</title>
        <authorList>
            <person name="Singleton C.M."/>
            <person name="Petriglieri F."/>
            <person name="Kristensen J.M."/>
            <person name="Kirkegaard R.H."/>
            <person name="Michaelsen T.Y."/>
            <person name="Andersen M.H."/>
            <person name="Karst S.M."/>
            <person name="Dueholm M.S."/>
            <person name="Nielsen P.H."/>
            <person name="Albertsen M."/>
        </authorList>
    </citation>
    <scope>NUCLEOTIDE SEQUENCE [LARGE SCALE GENOMIC DNA]</scope>
    <source>
        <strain evidence="10">OdNE_18-Q3-R46-58_MAXAC.008</strain>
    </source>
</reference>
<dbReference type="PROSITE" id="PS51435">
    <property type="entry name" value="AP_NUCLEASE_F1_4"/>
    <property type="match status" value="1"/>
</dbReference>
<dbReference type="NCBIfam" id="TIGR00195">
    <property type="entry name" value="exoDNase_III"/>
    <property type="match status" value="1"/>
</dbReference>
<dbReference type="Proteomes" id="UP000709959">
    <property type="component" value="Unassembled WGS sequence"/>
</dbReference>
<evidence type="ECO:0000259" key="9">
    <source>
        <dbReference type="Pfam" id="PF03372"/>
    </source>
</evidence>
<dbReference type="InterPro" id="IPR020848">
    <property type="entry name" value="AP_endonuclease_F1_CS"/>
</dbReference>
<keyword evidence="5 7" id="KW-0460">Magnesium</keyword>
<evidence type="ECO:0000313" key="11">
    <source>
        <dbReference type="Proteomes" id="UP000709959"/>
    </source>
</evidence>
<feature type="binding site" evidence="7">
    <location>
        <position position="35"/>
    </location>
    <ligand>
        <name>Mg(2+)</name>
        <dbReference type="ChEBI" id="CHEBI:18420"/>
        <label>1</label>
    </ligand>
</feature>
<dbReference type="GO" id="GO:0006284">
    <property type="term" value="P:base-excision repair"/>
    <property type="evidence" value="ECO:0007669"/>
    <property type="project" value="TreeGrafter"/>
</dbReference>
<dbReference type="SUPFAM" id="SSF56219">
    <property type="entry name" value="DNase I-like"/>
    <property type="match status" value="1"/>
</dbReference>
<dbReference type="Pfam" id="PF03372">
    <property type="entry name" value="Exo_endo_phos"/>
    <property type="match status" value="1"/>
</dbReference>
<dbReference type="GO" id="GO:0003677">
    <property type="term" value="F:DNA binding"/>
    <property type="evidence" value="ECO:0007669"/>
    <property type="project" value="InterPro"/>
</dbReference>
<sequence length="258" mass="29172">MRFYSWNVNGFRSVLKKGFMDWLEETEPDALSLQEIRSEWEEVDLGVRRQLESAYDVCWFPATSKKGYAGSATLTKKDLGFKHTKGLGIEGYDAEGRMIVSRKDKLVFIAGYFPNASQGLVRLPFKRQFAKDLAAIVAKHHQAGDQVILTGDMNVAPEEIDLARPKDNTKNPGFTPEEREDFKLYLGVGLADVLRERNPGTPGLYTWWTARGGARERNVGWRIDLFLASRDLLKQVKEARIHADVLGSDHCPISLELL</sequence>
<protein>
    <submittedName>
        <fullName evidence="10">Exodeoxyribonuclease III</fullName>
        <ecNumber evidence="10">3.1.11.2</ecNumber>
    </submittedName>
</protein>